<evidence type="ECO:0000256" key="7">
    <source>
        <dbReference type="ARBA" id="ARBA00022777"/>
    </source>
</evidence>
<evidence type="ECO:0000256" key="8">
    <source>
        <dbReference type="ARBA" id="ARBA00022840"/>
    </source>
</evidence>
<dbReference type="GO" id="GO:0000155">
    <property type="term" value="F:phosphorelay sensor kinase activity"/>
    <property type="evidence" value="ECO:0007669"/>
    <property type="project" value="InterPro"/>
</dbReference>
<keyword evidence="9 12" id="KW-1133">Transmembrane helix</keyword>
<dbReference type="SUPFAM" id="SSF55874">
    <property type="entry name" value="ATPase domain of HSP90 chaperone/DNA topoisomerase II/histidine kinase"/>
    <property type="match status" value="1"/>
</dbReference>
<dbReference type="Gene3D" id="3.30.565.10">
    <property type="entry name" value="Histidine kinase-like ATPase, C-terminal domain"/>
    <property type="match status" value="1"/>
</dbReference>
<evidence type="ECO:0000259" key="13">
    <source>
        <dbReference type="PROSITE" id="PS50885"/>
    </source>
</evidence>
<dbReference type="SUPFAM" id="SSF158472">
    <property type="entry name" value="HAMP domain-like"/>
    <property type="match status" value="1"/>
</dbReference>
<keyword evidence="6" id="KW-0547">Nucleotide-binding</keyword>
<evidence type="ECO:0000256" key="12">
    <source>
        <dbReference type="SAM" id="Phobius"/>
    </source>
</evidence>
<keyword evidence="10" id="KW-0902">Two-component regulatory system</keyword>
<keyword evidence="15" id="KW-1185">Reference proteome</keyword>
<dbReference type="Pfam" id="PF02518">
    <property type="entry name" value="HATPase_c"/>
    <property type="match status" value="1"/>
</dbReference>
<comment type="subcellular location">
    <subcellularLocation>
        <location evidence="1">Cell membrane</location>
        <topology evidence="1">Multi-pass membrane protein</topology>
    </subcellularLocation>
</comment>
<dbReference type="OrthoDB" id="9776552at2"/>
<keyword evidence="5 12" id="KW-0812">Transmembrane</keyword>
<keyword evidence="4" id="KW-0808">Transferase</keyword>
<keyword evidence="11 12" id="KW-0472">Membrane</keyword>
<dbReference type="STRING" id="37658.SAMN05661086_00825"/>
<keyword evidence="8" id="KW-0067">ATP-binding</keyword>
<dbReference type="InterPro" id="IPR050640">
    <property type="entry name" value="Bact_2-comp_sensor_kinase"/>
</dbReference>
<dbReference type="InterPro" id="IPR003594">
    <property type="entry name" value="HATPase_dom"/>
</dbReference>
<dbReference type="InterPro" id="IPR036890">
    <property type="entry name" value="HATPase_C_sf"/>
</dbReference>
<reference evidence="14 15" key="1">
    <citation type="submission" date="2016-10" db="EMBL/GenBank/DDBJ databases">
        <authorList>
            <person name="de Groot N.N."/>
        </authorList>
    </citation>
    <scope>NUCLEOTIDE SEQUENCE [LARGE SCALE GENOMIC DNA]</scope>
    <source>
        <strain evidence="14 15">743A</strain>
    </source>
</reference>
<dbReference type="SMART" id="SM00304">
    <property type="entry name" value="HAMP"/>
    <property type="match status" value="1"/>
</dbReference>
<evidence type="ECO:0000313" key="15">
    <source>
        <dbReference type="Proteomes" id="UP000199659"/>
    </source>
</evidence>
<feature type="domain" description="HAMP" evidence="13">
    <location>
        <begin position="302"/>
        <end position="355"/>
    </location>
</feature>
<dbReference type="InterPro" id="IPR010559">
    <property type="entry name" value="Sig_transdc_His_kin_internal"/>
</dbReference>
<dbReference type="RefSeq" id="WP_092559423.1">
    <property type="nucleotide sequence ID" value="NZ_FOYZ01000002.1"/>
</dbReference>
<dbReference type="EMBL" id="FOYZ01000002">
    <property type="protein sequence ID" value="SFR65671.1"/>
    <property type="molecule type" value="Genomic_DNA"/>
</dbReference>
<keyword evidence="3" id="KW-0597">Phosphoprotein</keyword>
<evidence type="ECO:0000256" key="9">
    <source>
        <dbReference type="ARBA" id="ARBA00022989"/>
    </source>
</evidence>
<dbReference type="PANTHER" id="PTHR34220">
    <property type="entry name" value="SENSOR HISTIDINE KINASE YPDA"/>
    <property type="match status" value="1"/>
</dbReference>
<gene>
    <name evidence="14" type="ORF">SAMN05661086_00825</name>
</gene>
<dbReference type="PROSITE" id="PS50885">
    <property type="entry name" value="HAMP"/>
    <property type="match status" value="1"/>
</dbReference>
<evidence type="ECO:0000256" key="5">
    <source>
        <dbReference type="ARBA" id="ARBA00022692"/>
    </source>
</evidence>
<keyword evidence="2" id="KW-1003">Cell membrane</keyword>
<dbReference type="GO" id="GO:0005886">
    <property type="term" value="C:plasma membrane"/>
    <property type="evidence" value="ECO:0007669"/>
    <property type="project" value="UniProtKB-SubCell"/>
</dbReference>
<dbReference type="Pfam" id="PF06580">
    <property type="entry name" value="His_kinase"/>
    <property type="match status" value="1"/>
</dbReference>
<evidence type="ECO:0000256" key="4">
    <source>
        <dbReference type="ARBA" id="ARBA00022679"/>
    </source>
</evidence>
<evidence type="ECO:0000256" key="11">
    <source>
        <dbReference type="ARBA" id="ARBA00023136"/>
    </source>
</evidence>
<evidence type="ECO:0000256" key="3">
    <source>
        <dbReference type="ARBA" id="ARBA00022553"/>
    </source>
</evidence>
<dbReference type="GO" id="GO:0005524">
    <property type="term" value="F:ATP binding"/>
    <property type="evidence" value="ECO:0007669"/>
    <property type="project" value="UniProtKB-KW"/>
</dbReference>
<evidence type="ECO:0000256" key="1">
    <source>
        <dbReference type="ARBA" id="ARBA00004651"/>
    </source>
</evidence>
<dbReference type="PANTHER" id="PTHR34220:SF11">
    <property type="entry name" value="SENSOR PROTEIN KINASE HPTS"/>
    <property type="match status" value="1"/>
</dbReference>
<proteinExistence type="predicted"/>
<evidence type="ECO:0000256" key="6">
    <source>
        <dbReference type="ARBA" id="ARBA00022741"/>
    </source>
</evidence>
<protein>
    <submittedName>
        <fullName evidence="14">Two-component system, sensor histidine kinase YesM</fullName>
    </submittedName>
</protein>
<evidence type="ECO:0000313" key="14">
    <source>
        <dbReference type="EMBL" id="SFR65671.1"/>
    </source>
</evidence>
<organism evidence="14 15">
    <name type="scientific">Anaeromicropila populeti</name>
    <dbReference type="NCBI Taxonomy" id="37658"/>
    <lineage>
        <taxon>Bacteria</taxon>
        <taxon>Bacillati</taxon>
        <taxon>Bacillota</taxon>
        <taxon>Clostridia</taxon>
        <taxon>Lachnospirales</taxon>
        <taxon>Lachnospiraceae</taxon>
        <taxon>Anaeromicropila</taxon>
    </lineage>
</organism>
<dbReference type="Gene3D" id="6.10.340.10">
    <property type="match status" value="1"/>
</dbReference>
<keyword evidence="7 14" id="KW-0418">Kinase</keyword>
<dbReference type="Proteomes" id="UP000199659">
    <property type="component" value="Unassembled WGS sequence"/>
</dbReference>
<dbReference type="CDD" id="cd06225">
    <property type="entry name" value="HAMP"/>
    <property type="match status" value="1"/>
</dbReference>
<dbReference type="AlphaFoldDB" id="A0A1I6IG79"/>
<accession>A0A1I6IG79</accession>
<name>A0A1I6IG79_9FIRM</name>
<feature type="transmembrane region" description="Helical" evidence="12">
    <location>
        <begin position="277"/>
        <end position="298"/>
    </location>
</feature>
<feature type="transmembrane region" description="Helical" evidence="12">
    <location>
        <begin position="12"/>
        <end position="31"/>
    </location>
</feature>
<dbReference type="InterPro" id="IPR003660">
    <property type="entry name" value="HAMP_dom"/>
</dbReference>
<evidence type="ECO:0000256" key="2">
    <source>
        <dbReference type="ARBA" id="ARBA00022475"/>
    </source>
</evidence>
<sequence>MIRKKTIYRKLFINYTAIIFSIIIFFEVFSISNVRKQAADENIRFNQLVSEEVANNAKNMSDTADLILYKLYQKDSELSDTLLYLENDLDTYYQIRLDRFSNNQSNEYYGNDDFAKESFSLDSQIKEISFVSHAKKHRITYSDGGDVRVSEVSSSFLERLNQYILLEDNHIVFVENIQNPMTMELTGYMLVSYNLSYFEKNYKENKESELIVFYDQTVLFDSTGKNTVDYLLNDSGVLKSEQELEKILAAYVCCYGMNKINVVRYIPKEIGNRISPFLMLSLIVTGIFIFGAGEFLVLRRLEHLTQRLVSLLNGMERVRGGEINSQVEIKFENDEYDIIAEYFNQMCTDLQTYIQKSYMAEIEQKNAELNALQNQINPHFLYNTLEAIRMKAICNGDKEVGKMLYGLAIIFRSQVKESSIITIGKELYFCKKYLEMFEFRYQNKFRFAIDCPVEFMEVKVNKFILQPMIENYFVHGIRLMDTDNYLCIKMEAAGEDILIYIEDNGKGIEDNRLEEINQKLKDNSSPEGSIGVRNVNSRITAMYGKEYGVHLEKNDPRGVRVIIRFPMEV</sequence>
<evidence type="ECO:0000256" key="10">
    <source>
        <dbReference type="ARBA" id="ARBA00023012"/>
    </source>
</evidence>